<evidence type="ECO:0000313" key="5">
    <source>
        <dbReference type="EMBL" id="KAF3445368.1"/>
    </source>
</evidence>
<dbReference type="GO" id="GO:0006952">
    <property type="term" value="P:defense response"/>
    <property type="evidence" value="ECO:0007669"/>
    <property type="project" value="UniProtKB-KW"/>
</dbReference>
<dbReference type="OrthoDB" id="1193566at2759"/>
<dbReference type="Gene3D" id="1.10.8.430">
    <property type="entry name" value="Helical domain of apoptotic protease-activating factors"/>
    <property type="match status" value="1"/>
</dbReference>
<dbReference type="PRINTS" id="PR00364">
    <property type="entry name" value="DISEASERSIST"/>
</dbReference>
<dbReference type="GO" id="GO:0005524">
    <property type="term" value="F:ATP binding"/>
    <property type="evidence" value="ECO:0007669"/>
    <property type="project" value="UniProtKB-KW"/>
</dbReference>
<dbReference type="InterPro" id="IPR002182">
    <property type="entry name" value="NB-ARC"/>
</dbReference>
<evidence type="ECO:0000256" key="3">
    <source>
        <dbReference type="ARBA" id="ARBA00022840"/>
    </source>
</evidence>
<dbReference type="InterPro" id="IPR050905">
    <property type="entry name" value="Plant_NBS-LRR"/>
</dbReference>
<comment type="caution">
    <text evidence="5">The sequence shown here is derived from an EMBL/GenBank/DDBJ whole genome shotgun (WGS) entry which is preliminary data.</text>
</comment>
<protein>
    <recommendedName>
        <fullName evidence="4">AAA+ ATPase domain-containing protein</fullName>
    </recommendedName>
</protein>
<dbReference type="SUPFAM" id="SSF52540">
    <property type="entry name" value="P-loop containing nucleoside triphosphate hydrolases"/>
    <property type="match status" value="1"/>
</dbReference>
<dbReference type="PANTHER" id="PTHR33463:SF203">
    <property type="entry name" value="AAA+ ATPASE DOMAIN-CONTAINING PROTEIN"/>
    <property type="match status" value="1"/>
</dbReference>
<accession>A0A8K0H4A7</accession>
<feature type="domain" description="AAA+ ATPase" evidence="4">
    <location>
        <begin position="170"/>
        <end position="306"/>
    </location>
</feature>
<organism evidence="5 6">
    <name type="scientific">Rhamnella rubrinervis</name>
    <dbReference type="NCBI Taxonomy" id="2594499"/>
    <lineage>
        <taxon>Eukaryota</taxon>
        <taxon>Viridiplantae</taxon>
        <taxon>Streptophyta</taxon>
        <taxon>Embryophyta</taxon>
        <taxon>Tracheophyta</taxon>
        <taxon>Spermatophyta</taxon>
        <taxon>Magnoliopsida</taxon>
        <taxon>eudicotyledons</taxon>
        <taxon>Gunneridae</taxon>
        <taxon>Pentapetalae</taxon>
        <taxon>rosids</taxon>
        <taxon>fabids</taxon>
        <taxon>Rosales</taxon>
        <taxon>Rhamnaceae</taxon>
        <taxon>rhamnoid group</taxon>
        <taxon>Rhamneae</taxon>
        <taxon>Rhamnella</taxon>
    </lineage>
</organism>
<dbReference type="InterPro" id="IPR027417">
    <property type="entry name" value="P-loop_NTPase"/>
</dbReference>
<dbReference type="Proteomes" id="UP000796880">
    <property type="component" value="Unassembled WGS sequence"/>
</dbReference>
<dbReference type="SMART" id="SM00382">
    <property type="entry name" value="AAA"/>
    <property type="match status" value="1"/>
</dbReference>
<evidence type="ECO:0000256" key="1">
    <source>
        <dbReference type="ARBA" id="ARBA00022741"/>
    </source>
</evidence>
<dbReference type="PANTHER" id="PTHR33463">
    <property type="entry name" value="NB-ARC DOMAIN-CONTAINING PROTEIN-RELATED"/>
    <property type="match status" value="1"/>
</dbReference>
<dbReference type="Gene3D" id="3.40.50.300">
    <property type="entry name" value="P-loop containing nucleotide triphosphate hydrolases"/>
    <property type="match status" value="1"/>
</dbReference>
<keyword evidence="1" id="KW-0547">Nucleotide-binding</keyword>
<dbReference type="EMBL" id="VOIH02000005">
    <property type="protein sequence ID" value="KAF3445368.1"/>
    <property type="molecule type" value="Genomic_DNA"/>
</dbReference>
<evidence type="ECO:0000313" key="6">
    <source>
        <dbReference type="Proteomes" id="UP000796880"/>
    </source>
</evidence>
<sequence>MDIIQSIAFKISDMLVEPVVKQIGYLIFYEDNIKDLADETAKLKDKRAGIQLSMEEATGKSEVIAPEVVRWVTEVDKITNEFERFLKEDAKANKMYFLNGLLPNLKLRRSLGRKAKKKTEVVLQLLEEAKFDTISYPPPPTGMHFSPSMKAFDSRTRILNQVMEALRDGNMHTIAICGIGGIGKTTMAKEVARRAKEEKLFKEVAMAVVSQKPNVTRIQGEIADLLGLSLTGETTVGRAGELYNRIKSIAKILIILDDIWERLDLEAVGIPTGEEHPGCTILLTSRDVHVARNQMRCQMIFNIQALSDNEAWDLFEEVVGNSINTPDLNLIAKQIASECSGLPAAIVTVGRALQNRSKEEWNDVLRQLRKSKGTDANVYSSIELS</sequence>
<dbReference type="InterPro" id="IPR042197">
    <property type="entry name" value="Apaf_helical"/>
</dbReference>
<dbReference type="AlphaFoldDB" id="A0A8K0H4A7"/>
<keyword evidence="3" id="KW-0067">ATP-binding</keyword>
<dbReference type="GO" id="GO:0043531">
    <property type="term" value="F:ADP binding"/>
    <property type="evidence" value="ECO:0007669"/>
    <property type="project" value="InterPro"/>
</dbReference>
<keyword evidence="2" id="KW-0611">Plant defense</keyword>
<proteinExistence type="predicted"/>
<dbReference type="InterPro" id="IPR003593">
    <property type="entry name" value="AAA+_ATPase"/>
</dbReference>
<reference evidence="5" key="1">
    <citation type="submission" date="2020-03" db="EMBL/GenBank/DDBJ databases">
        <title>A high-quality chromosome-level genome assembly of a woody plant with both climbing and erect habits, Rhamnella rubrinervis.</title>
        <authorList>
            <person name="Lu Z."/>
            <person name="Yang Y."/>
            <person name="Zhu X."/>
            <person name="Sun Y."/>
        </authorList>
    </citation>
    <scope>NUCLEOTIDE SEQUENCE</scope>
    <source>
        <strain evidence="5">BYM</strain>
        <tissue evidence="5">Leaf</tissue>
    </source>
</reference>
<gene>
    <name evidence="5" type="ORF">FNV43_RR10544</name>
</gene>
<dbReference type="Pfam" id="PF00931">
    <property type="entry name" value="NB-ARC"/>
    <property type="match status" value="1"/>
</dbReference>
<evidence type="ECO:0000256" key="2">
    <source>
        <dbReference type="ARBA" id="ARBA00022821"/>
    </source>
</evidence>
<name>A0A8K0H4A7_9ROSA</name>
<evidence type="ECO:0000259" key="4">
    <source>
        <dbReference type="SMART" id="SM00382"/>
    </source>
</evidence>
<keyword evidence="6" id="KW-1185">Reference proteome</keyword>